<name>A0ABQ3MMN8_9PSEU</name>
<dbReference type="Proteomes" id="UP000605568">
    <property type="component" value="Unassembled WGS sequence"/>
</dbReference>
<organism evidence="1 2">
    <name type="scientific">Lentzea cavernae</name>
    <dbReference type="NCBI Taxonomy" id="2020703"/>
    <lineage>
        <taxon>Bacteria</taxon>
        <taxon>Bacillati</taxon>
        <taxon>Actinomycetota</taxon>
        <taxon>Actinomycetes</taxon>
        <taxon>Pseudonocardiales</taxon>
        <taxon>Pseudonocardiaceae</taxon>
        <taxon>Lentzea</taxon>
    </lineage>
</organism>
<dbReference type="RefSeq" id="WP_191302334.1">
    <property type="nucleotide sequence ID" value="NZ_BNAR01000009.1"/>
</dbReference>
<sequence length="83" mass="8841">MPSTTRTLAPTRVSLRAVVTAMSQDCPSMTATPDEVAAWFAHGVTMLALITRDRSHPEHDDACVLAAKYSADARAARTNGAAR</sequence>
<reference evidence="2" key="1">
    <citation type="journal article" date="2019" name="Int. J. Syst. Evol. Microbiol.">
        <title>The Global Catalogue of Microorganisms (GCM) 10K type strain sequencing project: providing services to taxonomists for standard genome sequencing and annotation.</title>
        <authorList>
            <consortium name="The Broad Institute Genomics Platform"/>
            <consortium name="The Broad Institute Genome Sequencing Center for Infectious Disease"/>
            <person name="Wu L."/>
            <person name="Ma J."/>
        </authorList>
    </citation>
    <scope>NUCLEOTIDE SEQUENCE [LARGE SCALE GENOMIC DNA]</scope>
    <source>
        <strain evidence="2">CGMCC 4.7367</strain>
    </source>
</reference>
<evidence type="ECO:0000313" key="1">
    <source>
        <dbReference type="EMBL" id="GHH49255.1"/>
    </source>
</evidence>
<comment type="caution">
    <text evidence="1">The sequence shown here is derived from an EMBL/GenBank/DDBJ whole genome shotgun (WGS) entry which is preliminary data.</text>
</comment>
<dbReference type="EMBL" id="BNAR01000009">
    <property type="protein sequence ID" value="GHH49255.1"/>
    <property type="molecule type" value="Genomic_DNA"/>
</dbReference>
<protein>
    <submittedName>
        <fullName evidence="1">Uncharacterized protein</fullName>
    </submittedName>
</protein>
<gene>
    <name evidence="1" type="ORF">GCM10017774_56350</name>
</gene>
<evidence type="ECO:0000313" key="2">
    <source>
        <dbReference type="Proteomes" id="UP000605568"/>
    </source>
</evidence>
<accession>A0ABQ3MMN8</accession>
<proteinExistence type="predicted"/>
<keyword evidence="2" id="KW-1185">Reference proteome</keyword>